<evidence type="ECO:0000256" key="11">
    <source>
        <dbReference type="ARBA" id="ARBA00054667"/>
    </source>
</evidence>
<dbReference type="SUPFAM" id="SSF52374">
    <property type="entry name" value="Nucleotidylyl transferase"/>
    <property type="match status" value="1"/>
</dbReference>
<dbReference type="InterPro" id="IPR045462">
    <property type="entry name" value="aa-tRNA-synth_I_cd-bd"/>
</dbReference>
<dbReference type="InterPro" id="IPR004527">
    <property type="entry name" value="Glu-tRNA-ligase_bac/mito"/>
</dbReference>
<comment type="catalytic activity">
    <reaction evidence="12">
        <text>tRNA(Glu) + L-glutamate + ATP = L-glutamyl-tRNA(Glu) + AMP + diphosphate</text>
        <dbReference type="Rhea" id="RHEA:23540"/>
        <dbReference type="Rhea" id="RHEA-COMP:9663"/>
        <dbReference type="Rhea" id="RHEA-COMP:9680"/>
        <dbReference type="ChEBI" id="CHEBI:29985"/>
        <dbReference type="ChEBI" id="CHEBI:30616"/>
        <dbReference type="ChEBI" id="CHEBI:33019"/>
        <dbReference type="ChEBI" id="CHEBI:78442"/>
        <dbReference type="ChEBI" id="CHEBI:78520"/>
        <dbReference type="ChEBI" id="CHEBI:456215"/>
        <dbReference type="EC" id="6.1.1.17"/>
    </reaction>
</comment>
<dbReference type="AlphaFoldDB" id="A0A6S6SNQ8"/>
<dbReference type="CDD" id="cd00808">
    <property type="entry name" value="GluRS_core"/>
    <property type="match status" value="1"/>
</dbReference>
<dbReference type="GO" id="GO:0004818">
    <property type="term" value="F:glutamate-tRNA ligase activity"/>
    <property type="evidence" value="ECO:0007669"/>
    <property type="project" value="UniProtKB-UniRule"/>
</dbReference>
<feature type="domain" description="Glutamyl/glutaminyl-tRNA synthetase class Ib catalytic" evidence="13">
    <location>
        <begin position="2"/>
        <end position="304"/>
    </location>
</feature>
<dbReference type="InterPro" id="IPR014729">
    <property type="entry name" value="Rossmann-like_a/b/a_fold"/>
</dbReference>
<evidence type="ECO:0000256" key="12">
    <source>
        <dbReference type="HAMAP-Rule" id="MF_00022"/>
    </source>
</evidence>
<dbReference type="Pfam" id="PF00749">
    <property type="entry name" value="tRNA-synt_1c"/>
    <property type="match status" value="1"/>
</dbReference>
<evidence type="ECO:0000256" key="9">
    <source>
        <dbReference type="ARBA" id="ARBA00023146"/>
    </source>
</evidence>
<dbReference type="Gene3D" id="3.40.50.620">
    <property type="entry name" value="HUPs"/>
    <property type="match status" value="1"/>
</dbReference>
<reference evidence="15" key="1">
    <citation type="submission" date="2020-01" db="EMBL/GenBank/DDBJ databases">
        <authorList>
            <person name="Meier V. D."/>
            <person name="Meier V D."/>
        </authorList>
    </citation>
    <scope>NUCLEOTIDE SEQUENCE</scope>
    <source>
        <strain evidence="15">HLG_WM_MAG_05</strain>
    </source>
</reference>
<dbReference type="InterPro" id="IPR033910">
    <property type="entry name" value="GluRS_core"/>
</dbReference>
<dbReference type="NCBIfam" id="TIGR00464">
    <property type="entry name" value="gltX_bact"/>
    <property type="match status" value="1"/>
</dbReference>
<keyword evidence="5 12" id="KW-0436">Ligase</keyword>
<keyword evidence="4 12" id="KW-0963">Cytoplasm</keyword>
<dbReference type="InterPro" id="IPR020751">
    <property type="entry name" value="aa-tRNA-synth_I_codon-bd_sub2"/>
</dbReference>
<dbReference type="Pfam" id="PF19269">
    <property type="entry name" value="Anticodon_2"/>
    <property type="match status" value="1"/>
</dbReference>
<comment type="subcellular location">
    <subcellularLocation>
        <location evidence="1 12">Cytoplasm</location>
    </subcellularLocation>
</comment>
<dbReference type="InterPro" id="IPR000924">
    <property type="entry name" value="Glu/Gln-tRNA-synth"/>
</dbReference>
<protein>
    <recommendedName>
        <fullName evidence="12">Glutamate--tRNA ligase</fullName>
        <ecNumber evidence="12">6.1.1.17</ecNumber>
    </recommendedName>
    <alternativeName>
        <fullName evidence="12">Glutamyl-tRNA synthetase</fullName>
        <shortName evidence="12">GluRS</shortName>
    </alternativeName>
</protein>
<keyword evidence="9 12" id="KW-0030">Aminoacyl-tRNA synthetase</keyword>
<evidence type="ECO:0000256" key="7">
    <source>
        <dbReference type="ARBA" id="ARBA00022840"/>
    </source>
</evidence>
<evidence type="ECO:0000256" key="5">
    <source>
        <dbReference type="ARBA" id="ARBA00022598"/>
    </source>
</evidence>
<dbReference type="GO" id="GO:0006424">
    <property type="term" value="P:glutamyl-tRNA aminoacylation"/>
    <property type="evidence" value="ECO:0007669"/>
    <property type="project" value="UniProtKB-UniRule"/>
</dbReference>
<dbReference type="EMBL" id="CACVAU010000033">
    <property type="protein sequence ID" value="CAA6810109.1"/>
    <property type="molecule type" value="Genomic_DNA"/>
</dbReference>
<dbReference type="PROSITE" id="PS00178">
    <property type="entry name" value="AA_TRNA_LIGASE_I"/>
    <property type="match status" value="1"/>
</dbReference>
<keyword evidence="7 12" id="KW-0067">ATP-binding</keyword>
<feature type="binding site" evidence="12">
    <location>
        <position position="239"/>
    </location>
    <ligand>
        <name>ATP</name>
        <dbReference type="ChEBI" id="CHEBI:30616"/>
    </ligand>
</feature>
<keyword evidence="6 12" id="KW-0547">Nucleotide-binding</keyword>
<feature type="domain" description="Aminoacyl-tRNA synthetase class I anticodon-binding" evidence="14">
    <location>
        <begin position="330"/>
        <end position="456"/>
    </location>
</feature>
<gene>
    <name evidence="12" type="primary">gltX</name>
    <name evidence="15" type="ORF">HELGO_WM13962</name>
</gene>
<evidence type="ECO:0000256" key="6">
    <source>
        <dbReference type="ARBA" id="ARBA00022741"/>
    </source>
</evidence>
<evidence type="ECO:0000256" key="3">
    <source>
        <dbReference type="ARBA" id="ARBA00011245"/>
    </source>
</evidence>
<comment type="catalytic activity">
    <reaction evidence="10">
        <text>tRNA(Glu) + L-glutamate + ATP = L-glutamyl-tRNA(Gln) + AMP + diphosphate</text>
        <dbReference type="Rhea" id="RHEA:51156"/>
        <dbReference type="Rhea" id="RHEA-COMP:9663"/>
        <dbReference type="Rhea" id="RHEA-COMP:9684"/>
        <dbReference type="ChEBI" id="CHEBI:29985"/>
        <dbReference type="ChEBI" id="CHEBI:30616"/>
        <dbReference type="ChEBI" id="CHEBI:33019"/>
        <dbReference type="ChEBI" id="CHEBI:78442"/>
        <dbReference type="ChEBI" id="CHEBI:78520"/>
        <dbReference type="ChEBI" id="CHEBI:456215"/>
    </reaction>
</comment>
<feature type="short sequence motif" description="'KMSKS' region" evidence="12">
    <location>
        <begin position="236"/>
        <end position="240"/>
    </location>
</feature>
<dbReference type="PANTHER" id="PTHR43311">
    <property type="entry name" value="GLUTAMATE--TRNA LIGASE"/>
    <property type="match status" value="1"/>
</dbReference>
<dbReference type="GO" id="GO:0000049">
    <property type="term" value="F:tRNA binding"/>
    <property type="evidence" value="ECO:0007669"/>
    <property type="project" value="InterPro"/>
</dbReference>
<evidence type="ECO:0000256" key="4">
    <source>
        <dbReference type="ARBA" id="ARBA00022490"/>
    </source>
</evidence>
<dbReference type="HAMAP" id="MF_00022">
    <property type="entry name" value="Glu_tRNA_synth_type1"/>
    <property type="match status" value="1"/>
</dbReference>
<dbReference type="InterPro" id="IPR049940">
    <property type="entry name" value="GluQ/Sye"/>
</dbReference>
<comment type="function">
    <text evidence="12">Catalyzes the attachment of glutamate to tRNA(Glu) in a two-step reaction: glutamate is first activated by ATP to form Glu-AMP and then transferred to the acceptor end of tRNA(Glu).</text>
</comment>
<evidence type="ECO:0000256" key="2">
    <source>
        <dbReference type="ARBA" id="ARBA00007894"/>
    </source>
</evidence>
<dbReference type="GO" id="GO:0008270">
    <property type="term" value="F:zinc ion binding"/>
    <property type="evidence" value="ECO:0007669"/>
    <property type="project" value="InterPro"/>
</dbReference>
<dbReference type="PRINTS" id="PR00987">
    <property type="entry name" value="TRNASYNTHGLU"/>
</dbReference>
<dbReference type="Gene3D" id="1.10.10.350">
    <property type="match status" value="1"/>
</dbReference>
<sequence>MITTRFAPSPTGYLHIGGLRTSLFSWLWAKKNEGQFLLRIEDTDLARNSQEAVTAILKAFDWVGMGYDGEAIFQSERFDLYAEYVEQLLEEGKAYKCYMSKEELAELREQQMAKGERTRYDGRYRDFRGTAPEGIEPVIRIKAPTEGMITFVDGVKGEINIAATEVDDFVIARAGGVPTYNFVVAIDDALMGLTEIIRGDDHLYNTPKQIVVYNALGFELPSFNHVAMINNEQGKKLSKRDGATDVMEYKTLGYLPEALLNFLVRLGWSHGDQEIFSIDEMINLFDPKDINKSSSNYNLDKLLWLNAHYIKNKPHAELADLLVAFGVDIRMHAKRDLILNATKERGKTLVELAEQINLILNAPVEYNEKNAKKAFKGEAAEILADFMVLLKESGAKTALEYHTVIEKIVALKEIGFGKIGQPLRVSLLGSMTGSGLDEIMAILGTDEVISRIERAIIFINK</sequence>
<comment type="similarity">
    <text evidence="2 12">Belongs to the class-I aminoacyl-tRNA synthetase family. Glutamate--tRNA ligase type 1 subfamily.</text>
</comment>
<dbReference type="FunFam" id="3.40.50.620:FF:000007">
    <property type="entry name" value="Glutamate--tRNA ligase"/>
    <property type="match status" value="1"/>
</dbReference>
<dbReference type="InterPro" id="IPR008925">
    <property type="entry name" value="aa_tRNA-synth_I_cd-bd_sf"/>
</dbReference>
<dbReference type="PANTHER" id="PTHR43311:SF2">
    <property type="entry name" value="GLUTAMATE--TRNA LIGASE, MITOCHONDRIAL-RELATED"/>
    <property type="match status" value="1"/>
</dbReference>
<evidence type="ECO:0000259" key="14">
    <source>
        <dbReference type="Pfam" id="PF19269"/>
    </source>
</evidence>
<evidence type="ECO:0000259" key="13">
    <source>
        <dbReference type="Pfam" id="PF00749"/>
    </source>
</evidence>
<accession>A0A6S6SNQ8</accession>
<organism evidence="15">
    <name type="scientific">uncultured Sulfurovum sp</name>
    <dbReference type="NCBI Taxonomy" id="269237"/>
    <lineage>
        <taxon>Bacteria</taxon>
        <taxon>Pseudomonadati</taxon>
        <taxon>Campylobacterota</taxon>
        <taxon>Epsilonproteobacteria</taxon>
        <taxon>Campylobacterales</taxon>
        <taxon>Sulfurovaceae</taxon>
        <taxon>Sulfurovum</taxon>
        <taxon>environmental samples</taxon>
    </lineage>
</organism>
<dbReference type="GO" id="GO:0005524">
    <property type="term" value="F:ATP binding"/>
    <property type="evidence" value="ECO:0007669"/>
    <property type="project" value="UniProtKB-UniRule"/>
</dbReference>
<dbReference type="InterPro" id="IPR001412">
    <property type="entry name" value="aa-tRNA-synth_I_CS"/>
</dbReference>
<dbReference type="InterPro" id="IPR020058">
    <property type="entry name" value="Glu/Gln-tRNA-synth_Ib_cat-dom"/>
</dbReference>
<evidence type="ECO:0000256" key="8">
    <source>
        <dbReference type="ARBA" id="ARBA00022917"/>
    </source>
</evidence>
<name>A0A6S6SNQ8_9BACT</name>
<comment type="function">
    <text evidence="11">Aminoacylates tRNA(Gln) with glutamate. Does not aminoacylate tRNA(Glu).</text>
</comment>
<feature type="short sequence motif" description="'HIGH' region" evidence="12">
    <location>
        <begin position="8"/>
        <end position="18"/>
    </location>
</feature>
<evidence type="ECO:0000256" key="1">
    <source>
        <dbReference type="ARBA" id="ARBA00004496"/>
    </source>
</evidence>
<evidence type="ECO:0000256" key="10">
    <source>
        <dbReference type="ARBA" id="ARBA00050184"/>
    </source>
</evidence>
<dbReference type="SUPFAM" id="SSF48163">
    <property type="entry name" value="An anticodon-binding domain of class I aminoacyl-tRNA synthetases"/>
    <property type="match status" value="1"/>
</dbReference>
<comment type="caution">
    <text evidence="12">Lacks conserved residue(s) required for the propagation of feature annotation.</text>
</comment>
<comment type="subunit">
    <text evidence="3 12">Monomer.</text>
</comment>
<dbReference type="EC" id="6.1.1.17" evidence="12"/>
<proteinExistence type="inferred from homology"/>
<keyword evidence="8 12" id="KW-0648">Protein biosynthesis</keyword>
<evidence type="ECO:0000313" key="15">
    <source>
        <dbReference type="EMBL" id="CAA6810109.1"/>
    </source>
</evidence>
<dbReference type="GO" id="GO:0005829">
    <property type="term" value="C:cytosol"/>
    <property type="evidence" value="ECO:0007669"/>
    <property type="project" value="TreeGrafter"/>
</dbReference>